<gene>
    <name evidence="1" type="ORF">HDF15_000724</name>
</gene>
<proteinExistence type="predicted"/>
<protein>
    <submittedName>
        <fullName evidence="1">Uncharacterized protein</fullName>
    </submittedName>
</protein>
<dbReference type="Proteomes" id="UP000584867">
    <property type="component" value="Unassembled WGS sequence"/>
</dbReference>
<organism evidence="1 2">
    <name type="scientific">Granulicella mallensis</name>
    <dbReference type="NCBI Taxonomy" id="940614"/>
    <lineage>
        <taxon>Bacteria</taxon>
        <taxon>Pseudomonadati</taxon>
        <taxon>Acidobacteriota</taxon>
        <taxon>Terriglobia</taxon>
        <taxon>Terriglobales</taxon>
        <taxon>Acidobacteriaceae</taxon>
        <taxon>Granulicella</taxon>
    </lineage>
</organism>
<accession>A0A7W7ZLZ6</accession>
<sequence>MTTDIKKTPAAAILVAWLIVGIPAGWGVYNTALNAKKIFAAPPPATATTTPTTAAK</sequence>
<reference evidence="1 2" key="1">
    <citation type="submission" date="2020-08" db="EMBL/GenBank/DDBJ databases">
        <title>Genomic Encyclopedia of Type Strains, Phase IV (KMG-V): Genome sequencing to study the core and pangenomes of soil and plant-associated prokaryotes.</title>
        <authorList>
            <person name="Whitman W."/>
        </authorList>
    </citation>
    <scope>NUCLEOTIDE SEQUENCE [LARGE SCALE GENOMIC DNA]</scope>
    <source>
        <strain evidence="1 2">X5P3</strain>
    </source>
</reference>
<comment type="caution">
    <text evidence="1">The sequence shown here is derived from an EMBL/GenBank/DDBJ whole genome shotgun (WGS) entry which is preliminary data.</text>
</comment>
<dbReference type="AlphaFoldDB" id="A0A7W7ZLZ6"/>
<name>A0A7W7ZLZ6_9BACT</name>
<dbReference type="RefSeq" id="WP_184252884.1">
    <property type="nucleotide sequence ID" value="NZ_JACHIO010000003.1"/>
</dbReference>
<dbReference type="EMBL" id="JACHIO010000003">
    <property type="protein sequence ID" value="MBB5062394.1"/>
    <property type="molecule type" value="Genomic_DNA"/>
</dbReference>
<evidence type="ECO:0000313" key="2">
    <source>
        <dbReference type="Proteomes" id="UP000584867"/>
    </source>
</evidence>
<evidence type="ECO:0000313" key="1">
    <source>
        <dbReference type="EMBL" id="MBB5062394.1"/>
    </source>
</evidence>